<dbReference type="AlphaFoldDB" id="A0A7W7RNC0"/>
<sequence length="84" mass="9194">MSSSVWSRLTTIAAVLLLATIAAVVACAHMFELALRHGEPPWRAALFPLSVGHLDGFRSSHGVRDLGVSLFRHVFVTATRYPCF</sequence>
<comment type="caution">
    <text evidence="1">The sequence shown here is derived from an EMBL/GenBank/DDBJ whole genome shotgun (WGS) entry which is preliminary data.</text>
</comment>
<reference evidence="1 2" key="1">
    <citation type="submission" date="2020-08" db="EMBL/GenBank/DDBJ databases">
        <title>Sequencing the genomes of 1000 actinobacteria strains.</title>
        <authorList>
            <person name="Klenk H.-P."/>
        </authorList>
    </citation>
    <scope>NUCLEOTIDE SEQUENCE [LARGE SCALE GENOMIC DNA]</scope>
    <source>
        <strain evidence="1 2">DSM 102030</strain>
    </source>
</reference>
<organism evidence="1 2">
    <name type="scientific">Lipingzhangella halophila</name>
    <dbReference type="NCBI Taxonomy" id="1783352"/>
    <lineage>
        <taxon>Bacteria</taxon>
        <taxon>Bacillati</taxon>
        <taxon>Actinomycetota</taxon>
        <taxon>Actinomycetes</taxon>
        <taxon>Streptosporangiales</taxon>
        <taxon>Nocardiopsidaceae</taxon>
        <taxon>Lipingzhangella</taxon>
    </lineage>
</organism>
<gene>
    <name evidence="1" type="ORF">F4561_006034</name>
</gene>
<proteinExistence type="predicted"/>
<keyword evidence="2" id="KW-1185">Reference proteome</keyword>
<dbReference type="Proteomes" id="UP000523007">
    <property type="component" value="Unassembled WGS sequence"/>
</dbReference>
<name>A0A7W7RNC0_9ACTN</name>
<accession>A0A7W7RNC0</accession>
<protein>
    <submittedName>
        <fullName evidence="1">Uncharacterized protein</fullName>
    </submittedName>
</protein>
<dbReference type="RefSeq" id="WP_281384310.1">
    <property type="nucleotide sequence ID" value="NZ_JACHJT010000002.1"/>
</dbReference>
<dbReference type="EMBL" id="JACHJT010000002">
    <property type="protein sequence ID" value="MBB4935140.1"/>
    <property type="molecule type" value="Genomic_DNA"/>
</dbReference>
<evidence type="ECO:0000313" key="2">
    <source>
        <dbReference type="Proteomes" id="UP000523007"/>
    </source>
</evidence>
<evidence type="ECO:0000313" key="1">
    <source>
        <dbReference type="EMBL" id="MBB4935140.1"/>
    </source>
</evidence>
<dbReference type="Pfam" id="PF10935">
    <property type="entry name" value="DUF2637"/>
    <property type="match status" value="1"/>
</dbReference>
<dbReference type="InterPro" id="IPR021235">
    <property type="entry name" value="DUF2637"/>
</dbReference>